<feature type="compositionally biased region" description="Polar residues" evidence="25">
    <location>
        <begin position="31"/>
        <end position="45"/>
    </location>
</feature>
<dbReference type="OrthoDB" id="527344at2759"/>
<keyword evidence="28" id="KW-1185">Reference proteome</keyword>
<dbReference type="InterPro" id="IPR047151">
    <property type="entry name" value="RNZ2-like"/>
</dbReference>
<evidence type="ECO:0000256" key="14">
    <source>
        <dbReference type="ARBA" id="ARBA00022833"/>
    </source>
</evidence>
<dbReference type="FunFam" id="3.60.15.10:FF:000173">
    <property type="entry name" value="ElaC ribonuclease Z 2"/>
    <property type="match status" value="1"/>
</dbReference>
<dbReference type="CDD" id="cd07718">
    <property type="entry name" value="RNaseZ_ELAC1_ELAC2-C-term-like_MBL-fold"/>
    <property type="match status" value="1"/>
</dbReference>
<evidence type="ECO:0000256" key="19">
    <source>
        <dbReference type="ARBA" id="ARBA00030689"/>
    </source>
</evidence>
<evidence type="ECO:0000256" key="17">
    <source>
        <dbReference type="ARBA" id="ARBA00023242"/>
    </source>
</evidence>
<dbReference type="EC" id="3.1.26.11" evidence="6"/>
<evidence type="ECO:0000313" key="28">
    <source>
        <dbReference type="Proteomes" id="UP000287033"/>
    </source>
</evidence>
<dbReference type="FunFam" id="3.60.15.10:FF:000014">
    <property type="entry name" value="Zinc phosphodiesterase ELAC protein 2"/>
    <property type="match status" value="1"/>
</dbReference>
<evidence type="ECO:0000256" key="21">
    <source>
        <dbReference type="ARBA" id="ARBA00032104"/>
    </source>
</evidence>
<evidence type="ECO:0000256" key="8">
    <source>
        <dbReference type="ARBA" id="ARBA00022553"/>
    </source>
</evidence>
<evidence type="ECO:0000256" key="13">
    <source>
        <dbReference type="ARBA" id="ARBA00022801"/>
    </source>
</evidence>
<evidence type="ECO:0000256" key="3">
    <source>
        <dbReference type="ARBA" id="ARBA00004123"/>
    </source>
</evidence>
<evidence type="ECO:0000256" key="2">
    <source>
        <dbReference type="ARBA" id="ARBA00001947"/>
    </source>
</evidence>
<accession>A0A401S8P9</accession>
<dbReference type="AlphaFoldDB" id="A0A401S8P9"/>
<feature type="compositionally biased region" description="Polar residues" evidence="25">
    <location>
        <begin position="205"/>
        <end position="228"/>
    </location>
</feature>
<reference evidence="27 28" key="1">
    <citation type="journal article" date="2018" name="Nat. Ecol. Evol.">
        <title>Shark genomes provide insights into elasmobranch evolution and the origin of vertebrates.</title>
        <authorList>
            <person name="Hara Y"/>
            <person name="Yamaguchi K"/>
            <person name="Onimaru K"/>
            <person name="Kadota M"/>
            <person name="Koyanagi M"/>
            <person name="Keeley SD"/>
            <person name="Tatsumi K"/>
            <person name="Tanaka K"/>
            <person name="Motone F"/>
            <person name="Kageyama Y"/>
            <person name="Nozu R"/>
            <person name="Adachi N"/>
            <person name="Nishimura O"/>
            <person name="Nakagawa R"/>
            <person name="Tanegashima C"/>
            <person name="Kiyatake I"/>
            <person name="Matsumoto R"/>
            <person name="Murakumo K"/>
            <person name="Nishida K"/>
            <person name="Terakita A"/>
            <person name="Kuratani S"/>
            <person name="Sato K"/>
            <person name="Hyodo S Kuraku.S."/>
        </authorList>
    </citation>
    <scope>NUCLEOTIDE SEQUENCE [LARGE SCALE GENOMIC DNA]</scope>
</reference>
<dbReference type="PANTHER" id="PTHR12553">
    <property type="entry name" value="ZINC PHOSPHODIESTERASE ELAC PROTEIN 2"/>
    <property type="match status" value="1"/>
</dbReference>
<comment type="similarity">
    <text evidence="5">Belongs to the RNase Z family.</text>
</comment>
<keyword evidence="8" id="KW-0597">Phosphoprotein</keyword>
<evidence type="ECO:0000313" key="27">
    <source>
        <dbReference type="EMBL" id="GCC26774.1"/>
    </source>
</evidence>
<keyword evidence="16" id="KW-0496">Mitochondrion</keyword>
<name>A0A401S8P9_CHIPU</name>
<evidence type="ECO:0000256" key="24">
    <source>
        <dbReference type="ARBA" id="ARBA00047136"/>
    </source>
</evidence>
<keyword evidence="12" id="KW-0255">Endonuclease</keyword>
<feature type="compositionally biased region" description="Polar residues" evidence="25">
    <location>
        <begin position="821"/>
        <end position="836"/>
    </location>
</feature>
<comment type="cofactor">
    <cofactor evidence="2">
        <name>Zn(2+)</name>
        <dbReference type="ChEBI" id="CHEBI:29105"/>
    </cofactor>
</comment>
<feature type="compositionally biased region" description="Basic residues" evidence="25">
    <location>
        <begin position="52"/>
        <end position="65"/>
    </location>
</feature>
<dbReference type="SUPFAM" id="SSF56281">
    <property type="entry name" value="Metallo-hydrolase/oxidoreductase"/>
    <property type="match status" value="2"/>
</dbReference>
<dbReference type="InterPro" id="IPR027794">
    <property type="entry name" value="tRNase_Z_dom"/>
</dbReference>
<feature type="region of interest" description="Disordered" evidence="25">
    <location>
        <begin position="205"/>
        <end position="232"/>
    </location>
</feature>
<dbReference type="Pfam" id="PF23023">
    <property type="entry name" value="Anti-Pycsar_Apyc1"/>
    <property type="match status" value="1"/>
</dbReference>
<comment type="subcellular location">
    <subcellularLocation>
        <location evidence="4">Mitochondrion matrix</location>
        <location evidence="4">Mitochondrion nucleoid</location>
    </subcellularLocation>
    <subcellularLocation>
        <location evidence="3">Nucleus</location>
    </subcellularLocation>
</comment>
<keyword evidence="10" id="KW-0540">Nuclease</keyword>
<organism evidence="27 28">
    <name type="scientific">Chiloscyllium punctatum</name>
    <name type="common">Brownbanded bambooshark</name>
    <name type="synonym">Hemiscyllium punctatum</name>
    <dbReference type="NCBI Taxonomy" id="137246"/>
    <lineage>
        <taxon>Eukaryota</taxon>
        <taxon>Metazoa</taxon>
        <taxon>Chordata</taxon>
        <taxon>Craniata</taxon>
        <taxon>Vertebrata</taxon>
        <taxon>Chondrichthyes</taxon>
        <taxon>Elasmobranchii</taxon>
        <taxon>Galeomorphii</taxon>
        <taxon>Galeoidea</taxon>
        <taxon>Orectolobiformes</taxon>
        <taxon>Hemiscylliidae</taxon>
        <taxon>Chiloscyllium</taxon>
    </lineage>
</organism>
<dbReference type="OMA" id="INYICQL"/>
<dbReference type="Proteomes" id="UP000287033">
    <property type="component" value="Unassembled WGS sequence"/>
</dbReference>
<evidence type="ECO:0000256" key="25">
    <source>
        <dbReference type="SAM" id="MobiDB-lite"/>
    </source>
</evidence>
<proteinExistence type="inferred from homology"/>
<keyword evidence="9" id="KW-0819">tRNA processing</keyword>
<dbReference type="GO" id="GO:0042781">
    <property type="term" value="F:3'-tRNA processing endoribonuclease activity"/>
    <property type="evidence" value="ECO:0007669"/>
    <property type="project" value="UniProtKB-EC"/>
</dbReference>
<dbReference type="GO" id="GO:0005634">
    <property type="term" value="C:nucleus"/>
    <property type="evidence" value="ECO:0007669"/>
    <property type="project" value="UniProtKB-SubCell"/>
</dbReference>
<evidence type="ECO:0000256" key="16">
    <source>
        <dbReference type="ARBA" id="ARBA00023128"/>
    </source>
</evidence>
<dbReference type="EMBL" id="BEZZ01000138">
    <property type="protein sequence ID" value="GCC26774.1"/>
    <property type="molecule type" value="Genomic_DNA"/>
</dbReference>
<keyword evidence="18" id="KW-1135">Mitochondrion nucleoid</keyword>
<evidence type="ECO:0000256" key="7">
    <source>
        <dbReference type="ARBA" id="ARBA00013357"/>
    </source>
</evidence>
<evidence type="ECO:0000256" key="20">
    <source>
        <dbReference type="ARBA" id="ARBA00030729"/>
    </source>
</evidence>
<keyword evidence="11" id="KW-0479">Metal-binding</keyword>
<evidence type="ECO:0000256" key="5">
    <source>
        <dbReference type="ARBA" id="ARBA00007823"/>
    </source>
</evidence>
<dbReference type="GO" id="GO:1990180">
    <property type="term" value="P:mitochondrial tRNA 3'-end processing"/>
    <property type="evidence" value="ECO:0007669"/>
    <property type="project" value="TreeGrafter"/>
</dbReference>
<comment type="function">
    <text evidence="23">Zinc phosphodiesterase, which displays mitochondrial tRNA 3'-processing endonuclease activity. Involved in tRNA maturation, by removing a 3'-trailer from precursor tRNA. Associates with mitochondrial DNA complexes at the nucleoids to initiate RNA processing and ribosome assembly.</text>
</comment>
<evidence type="ECO:0000256" key="1">
    <source>
        <dbReference type="ARBA" id="ARBA00000402"/>
    </source>
</evidence>
<comment type="caution">
    <text evidence="27">The sequence shown here is derived from an EMBL/GenBank/DDBJ whole genome shotgun (WGS) entry which is preliminary data.</text>
</comment>
<evidence type="ECO:0000256" key="9">
    <source>
        <dbReference type="ARBA" id="ARBA00022694"/>
    </source>
</evidence>
<keyword evidence="13" id="KW-0378">Hydrolase</keyword>
<feature type="region of interest" description="Disordered" evidence="25">
    <location>
        <begin position="31"/>
        <end position="67"/>
    </location>
</feature>
<evidence type="ECO:0000256" key="11">
    <source>
        <dbReference type="ARBA" id="ARBA00022723"/>
    </source>
</evidence>
<feature type="domain" description="tRNase Z endonuclease" evidence="26">
    <location>
        <begin position="75"/>
        <end position="134"/>
    </location>
</feature>
<dbReference type="Gene3D" id="3.60.15.10">
    <property type="entry name" value="Ribonuclease Z/Hydroxyacylglutathione hydrolase-like"/>
    <property type="match status" value="2"/>
</dbReference>
<comment type="subunit">
    <text evidence="24">Homodimer. Interacts with PTCD1.</text>
</comment>
<keyword evidence="15" id="KW-0809">Transit peptide</keyword>
<dbReference type="GO" id="GO:0042645">
    <property type="term" value="C:mitochondrial nucleoid"/>
    <property type="evidence" value="ECO:0007669"/>
    <property type="project" value="UniProtKB-SubCell"/>
</dbReference>
<comment type="catalytic activity">
    <reaction evidence="1">
        <text>Endonucleolytic cleavage of RNA, removing extra 3' nucleotides from tRNA precursor, generating 3' termini of tRNAs. A 3'-hydroxy group is left at the tRNA terminus and a 5'-phosphoryl group is left at the trailer molecule.</text>
        <dbReference type="EC" id="3.1.26.11"/>
    </reaction>
</comment>
<evidence type="ECO:0000259" key="26">
    <source>
        <dbReference type="Pfam" id="PF13691"/>
    </source>
</evidence>
<dbReference type="PANTHER" id="PTHR12553:SF49">
    <property type="entry name" value="ZINC PHOSPHODIESTERASE ELAC PROTEIN 2"/>
    <property type="match status" value="1"/>
</dbReference>
<dbReference type="InterPro" id="IPR036866">
    <property type="entry name" value="RibonucZ/Hydroxyglut_hydro"/>
</dbReference>
<keyword evidence="14" id="KW-0862">Zinc</keyword>
<dbReference type="STRING" id="137246.A0A401S8P9"/>
<evidence type="ECO:0000256" key="12">
    <source>
        <dbReference type="ARBA" id="ARBA00022759"/>
    </source>
</evidence>
<evidence type="ECO:0000256" key="18">
    <source>
        <dbReference type="ARBA" id="ARBA00023271"/>
    </source>
</evidence>
<protein>
    <recommendedName>
        <fullName evidence="7">Zinc phosphodiesterase ELAC protein 2</fullName>
        <ecNumber evidence="6">3.1.26.11</ecNumber>
    </recommendedName>
    <alternativeName>
        <fullName evidence="22">ElaC homolog protein 2</fullName>
    </alternativeName>
    <alternativeName>
        <fullName evidence="20">Ribonuclease Z 2</fullName>
    </alternativeName>
    <alternativeName>
        <fullName evidence="21">tRNA 3 endonuclease 2</fullName>
    </alternativeName>
    <alternativeName>
        <fullName evidence="19">tRNase Z 2</fullName>
    </alternativeName>
</protein>
<evidence type="ECO:0000256" key="23">
    <source>
        <dbReference type="ARBA" id="ARBA00046098"/>
    </source>
</evidence>
<evidence type="ECO:0000256" key="10">
    <source>
        <dbReference type="ARBA" id="ARBA00022722"/>
    </source>
</evidence>
<gene>
    <name evidence="27" type="ORF">chiPu_0005194</name>
</gene>
<evidence type="ECO:0000256" key="4">
    <source>
        <dbReference type="ARBA" id="ARBA00004436"/>
    </source>
</evidence>
<feature type="region of interest" description="Disordered" evidence="25">
    <location>
        <begin position="821"/>
        <end position="860"/>
    </location>
</feature>
<dbReference type="Pfam" id="PF13691">
    <property type="entry name" value="Lactamase_B_4"/>
    <property type="match status" value="1"/>
</dbReference>
<evidence type="ECO:0000256" key="6">
    <source>
        <dbReference type="ARBA" id="ARBA00012477"/>
    </source>
</evidence>
<evidence type="ECO:0000256" key="22">
    <source>
        <dbReference type="ARBA" id="ARBA00032616"/>
    </source>
</evidence>
<sequence length="860" mass="96553">MLRVSLQRLSRRALPHRINLAPVPLLCPRTSMSLSPAGEQRSSPVNKEKPTLRHLKTREKRKHGATHGPSTVYLQVVGSGSREAAAVVYVFSEYNRYLFNCGEGTQRLMQEHKLKISRLDNIFVTRMSWSNVGGLSGMILTLKDTGVSKCVFSGPPQFDKFLTAIRSFSGPLQGLDLAVRPYTHSEYTDETMTVHQVPIFANLNSEGRGTESPNLSLGKASTDQTRSPKSTERLLEDGEACFSENQNKKPERSPKSARDTSLVVAFVCKLHPKKGNFLVMKAKELGLPVGTSAIGPIVTALKDGKTVTFEGREIHPDEVCTPADPGPTFVVLECPSQKFIEPMCENEQLRKYQTGGSESPAALVVHMTPESVLENNIYKSWMERFGPTTEHLILNEHNQSVHNLRSHKIQTQLHLIHPEIFPLLQTFRIKEEPASLNMPTVRGECLLKYQLRPRFEWQREAVVADDTEEFIKEATEIPGFLEKVRECKNLLSADPTVSSGHMDKYPEVVFLGTGSAIPMKIRNVSSIILNINATCSILLDCGEGTFGQLCRHYGNDVDVILCNLSAIFVSHMHADHHTGLINILLERERALLSQGKDFSPISLVGPLQIMNWLNQYHNHCQKILHHLNVISVRHFMEDADVNKSITQERIQTLLKKLELEKFQACVVRHCRNAFGCALQHKSGWKIVYSGDTMPCSALVQTGLNANLLIHEATLEDGLEEEAVEKTHSTTSQAINVGMQMKAKFIMLNHFSQRYAKIPLFSADFNEKVGIAFDHMRVRFGDFRTIPKLTPPLQALFAEEIEEMEERREKRELRQMKEAQNILSTNGPVAQGPSSSEAVAGKKRVVEEPDHNLHHKKIKLT</sequence>
<evidence type="ECO:0000256" key="15">
    <source>
        <dbReference type="ARBA" id="ARBA00022946"/>
    </source>
</evidence>
<dbReference type="GO" id="GO:0046872">
    <property type="term" value="F:metal ion binding"/>
    <property type="evidence" value="ECO:0007669"/>
    <property type="project" value="UniProtKB-KW"/>
</dbReference>
<keyword evidence="17" id="KW-0539">Nucleus</keyword>